<keyword evidence="1" id="KW-0472">Membrane</keyword>
<dbReference type="PATRIC" id="fig|363754.4.peg.3282"/>
<proteinExistence type="predicted"/>
<organism evidence="2 3">
    <name type="scientific">Rhizobium freirei PRF 81</name>
    <dbReference type="NCBI Taxonomy" id="363754"/>
    <lineage>
        <taxon>Bacteria</taxon>
        <taxon>Pseudomonadati</taxon>
        <taxon>Pseudomonadota</taxon>
        <taxon>Alphaproteobacteria</taxon>
        <taxon>Hyphomicrobiales</taxon>
        <taxon>Rhizobiaceae</taxon>
        <taxon>Rhizobium/Agrobacterium group</taxon>
        <taxon>Rhizobium</taxon>
    </lineage>
</organism>
<accession>N6U368</accession>
<dbReference type="EMBL" id="AQHN01000061">
    <property type="protein sequence ID" value="ENN87059.1"/>
    <property type="molecule type" value="Genomic_DNA"/>
</dbReference>
<gene>
    <name evidence="2" type="ORF">RHSP_68046</name>
</gene>
<comment type="caution">
    <text evidence="2">The sequence shown here is derived from an EMBL/GenBank/DDBJ whole genome shotgun (WGS) entry which is preliminary data.</text>
</comment>
<reference evidence="2 3" key="1">
    <citation type="journal article" date="2012" name="BMC Genomics">
        <title>Genomic basis of broad host range and environmental adaptability of Rhizobium tropici CIAT 899 and Rhizobium sp. PRF 81 which are used in inoculants for common bean (Phaseolus vulgaris L.).</title>
        <authorList>
            <person name="Ormeno-Orrillo E."/>
            <person name="Menna P."/>
            <person name="Almeida L.G."/>
            <person name="Ollero F.J."/>
            <person name="Nicolas M.F."/>
            <person name="Pains Rodrigues E."/>
            <person name="Shigueyoshi Nakatani A."/>
            <person name="Silva Batista J.S."/>
            <person name="Oliveira Chueire L.M."/>
            <person name="Souza R.C."/>
            <person name="Ribeiro Vasconcelos A.T."/>
            <person name="Megias M."/>
            <person name="Hungria M."/>
            <person name="Martinez-Romero E."/>
        </authorList>
    </citation>
    <scope>NUCLEOTIDE SEQUENCE [LARGE SCALE GENOMIC DNA]</scope>
    <source>
        <strain evidence="2 3">PRF 81</strain>
    </source>
</reference>
<keyword evidence="1" id="KW-0812">Transmembrane</keyword>
<name>N6U368_9HYPH</name>
<dbReference type="AlphaFoldDB" id="N6U368"/>
<dbReference type="Proteomes" id="UP000012429">
    <property type="component" value="Unassembled WGS sequence"/>
</dbReference>
<feature type="transmembrane region" description="Helical" evidence="1">
    <location>
        <begin position="36"/>
        <end position="56"/>
    </location>
</feature>
<protein>
    <recommendedName>
        <fullName evidence="4">Transmembrane protein</fullName>
    </recommendedName>
</protein>
<keyword evidence="1" id="KW-1133">Transmembrane helix</keyword>
<evidence type="ECO:0000313" key="3">
    <source>
        <dbReference type="Proteomes" id="UP000012429"/>
    </source>
</evidence>
<evidence type="ECO:0008006" key="4">
    <source>
        <dbReference type="Google" id="ProtNLM"/>
    </source>
</evidence>
<keyword evidence="3" id="KW-1185">Reference proteome</keyword>
<sequence length="184" mass="20490">MTGGMCRSGRKIPADDELIDKDGGRMMEFLAELSSWEIYATVCGLLGILGIVFGAIARKKFAMAPSVLPLLAIAMTTPLTERLVLPYLADRYPVVFANKDLPKKIDPQITLKKIDLTDRIYSYFYDLDVDDDWFDAPLVKSAQLSDLCNFLVPKFDSGEASLANYIYQLKGKDYSFSVDSSDCS</sequence>
<evidence type="ECO:0000313" key="2">
    <source>
        <dbReference type="EMBL" id="ENN87059.1"/>
    </source>
</evidence>
<evidence type="ECO:0000256" key="1">
    <source>
        <dbReference type="SAM" id="Phobius"/>
    </source>
</evidence>